<feature type="transmembrane region" description="Helical" evidence="1">
    <location>
        <begin position="386"/>
        <end position="406"/>
    </location>
</feature>
<comment type="caution">
    <text evidence="2">The sequence shown here is derived from an EMBL/GenBank/DDBJ whole genome shotgun (WGS) entry which is preliminary data.</text>
</comment>
<feature type="transmembrane region" description="Helical" evidence="1">
    <location>
        <begin position="12"/>
        <end position="36"/>
    </location>
</feature>
<accession>A0A2T0WDD3</accession>
<keyword evidence="1" id="KW-0812">Transmembrane</keyword>
<evidence type="ECO:0000313" key="3">
    <source>
        <dbReference type="Proteomes" id="UP000238392"/>
    </source>
</evidence>
<dbReference type="Proteomes" id="UP000238392">
    <property type="component" value="Unassembled WGS sequence"/>
</dbReference>
<feature type="transmembrane region" description="Helical" evidence="1">
    <location>
        <begin position="208"/>
        <end position="230"/>
    </location>
</feature>
<evidence type="ECO:0000256" key="1">
    <source>
        <dbReference type="SAM" id="Phobius"/>
    </source>
</evidence>
<protein>
    <recommendedName>
        <fullName evidence="4">Oligosaccharide repeat unit polymerase</fullName>
    </recommendedName>
</protein>
<organism evidence="2 3">
    <name type="scientific">Donghicola tyrosinivorans</name>
    <dbReference type="NCBI Taxonomy" id="1652492"/>
    <lineage>
        <taxon>Bacteria</taxon>
        <taxon>Pseudomonadati</taxon>
        <taxon>Pseudomonadota</taxon>
        <taxon>Alphaproteobacteria</taxon>
        <taxon>Rhodobacterales</taxon>
        <taxon>Roseobacteraceae</taxon>
        <taxon>Donghicola</taxon>
    </lineage>
</organism>
<keyword evidence="1" id="KW-0472">Membrane</keyword>
<gene>
    <name evidence="2" type="ORF">CLV74_12151</name>
</gene>
<dbReference type="AlphaFoldDB" id="A0A2T0WDD3"/>
<evidence type="ECO:0008006" key="4">
    <source>
        <dbReference type="Google" id="ProtNLM"/>
    </source>
</evidence>
<dbReference type="EMBL" id="PVTQ01000021">
    <property type="protein sequence ID" value="PRY84719.1"/>
    <property type="molecule type" value="Genomic_DNA"/>
</dbReference>
<feature type="transmembrane region" description="Helical" evidence="1">
    <location>
        <begin position="116"/>
        <end position="136"/>
    </location>
</feature>
<dbReference type="RefSeq" id="WP_106268251.1">
    <property type="nucleotide sequence ID" value="NZ_PVTQ01000021.1"/>
</dbReference>
<feature type="transmembrane region" description="Helical" evidence="1">
    <location>
        <begin position="42"/>
        <end position="63"/>
    </location>
</feature>
<reference evidence="2 3" key="1">
    <citation type="submission" date="2018-03" db="EMBL/GenBank/DDBJ databases">
        <title>Genomic Encyclopedia of Archaeal and Bacterial Type Strains, Phase II (KMG-II): from individual species to whole genera.</title>
        <authorList>
            <person name="Goeker M."/>
        </authorList>
    </citation>
    <scope>NUCLEOTIDE SEQUENCE [LARGE SCALE GENOMIC DNA]</scope>
    <source>
        <strain evidence="2 3">DSM 100212</strain>
    </source>
</reference>
<feature type="transmembrane region" description="Helical" evidence="1">
    <location>
        <begin position="346"/>
        <end position="366"/>
    </location>
</feature>
<sequence length="417" mass="46040">MISLIGIRMFLWSSIAIFGLIPIVVVYSGFAGIIFSRDELNIATPLINGVVIYSAISIASWAFRERQRGLIVRQFRFPNANFVAFLLLLWCMIDLAGGGLSYRQDDVSTGIANRSGLLRIAIISNGAAIVGATYIFLARQHAKATKRILIDVSVFTFLGVLAASGSRGLVLSTLISIFLGNLLKNRAENGPSARVTYSNFLAIAMRKFANLGKTMILAGMALALIAIWGAQRDNYESTSFSFLFRLSEPYWHFSYSAWQTRGADPSLFTDALQRIGSIPMRWFGVQFEGSVDGAEYFLDRYLGIDYKEGVSLPLTLLGHGLLAGGYIGVFLNFFIVAAFATALNRYLLRILHFSPSTIIALLAYQLSKAVTIYPKTLSGAFLYLGYELFRDIIIIFTIATIIRLIGRATNKKPYQSA</sequence>
<feature type="transmembrane region" description="Helical" evidence="1">
    <location>
        <begin position="75"/>
        <end position="96"/>
    </location>
</feature>
<keyword evidence="1" id="KW-1133">Transmembrane helix</keyword>
<evidence type="ECO:0000313" key="2">
    <source>
        <dbReference type="EMBL" id="PRY84719.1"/>
    </source>
</evidence>
<keyword evidence="3" id="KW-1185">Reference proteome</keyword>
<proteinExistence type="predicted"/>
<feature type="transmembrane region" description="Helical" evidence="1">
    <location>
        <begin position="316"/>
        <end position="339"/>
    </location>
</feature>
<name>A0A2T0WDD3_9RHOB</name>